<sequence length="148" mass="15489">MRISISEFIHLGCVLVAAAQSCVSPEQKPVVLLQTATANGRSQAAGRASSVAASIGPHAAATSALAFAERLFAPDHSLLQQANIDSLGNNVLAPVIVAVSAALLSCGIVVCLITYQPKPEYSQEEETALRSNIDAHNRHVREKQACAC</sequence>
<feature type="transmembrane region" description="Helical" evidence="1">
    <location>
        <begin position="91"/>
        <end position="115"/>
    </location>
</feature>
<name>A0A9P1CUS5_9DINO</name>
<evidence type="ECO:0000313" key="5">
    <source>
        <dbReference type="Proteomes" id="UP001152797"/>
    </source>
</evidence>
<dbReference type="AlphaFoldDB" id="A0A9P1CUS5"/>
<keyword evidence="5" id="KW-1185">Reference proteome</keyword>
<gene>
    <name evidence="3" type="ORF">C1SCF055_LOCUS23873</name>
</gene>
<reference evidence="4 5" key="2">
    <citation type="submission" date="2024-05" db="EMBL/GenBank/DDBJ databases">
        <authorList>
            <person name="Chen Y."/>
            <person name="Shah S."/>
            <person name="Dougan E. K."/>
            <person name="Thang M."/>
            <person name="Chan C."/>
        </authorList>
    </citation>
    <scope>NUCLEOTIDE SEQUENCE [LARGE SCALE GENOMIC DNA]</scope>
</reference>
<evidence type="ECO:0000256" key="1">
    <source>
        <dbReference type="SAM" id="Phobius"/>
    </source>
</evidence>
<organism evidence="3">
    <name type="scientific">Cladocopium goreaui</name>
    <dbReference type="NCBI Taxonomy" id="2562237"/>
    <lineage>
        <taxon>Eukaryota</taxon>
        <taxon>Sar</taxon>
        <taxon>Alveolata</taxon>
        <taxon>Dinophyceae</taxon>
        <taxon>Suessiales</taxon>
        <taxon>Symbiodiniaceae</taxon>
        <taxon>Cladocopium</taxon>
    </lineage>
</organism>
<keyword evidence="1" id="KW-0812">Transmembrane</keyword>
<dbReference type="Proteomes" id="UP001152797">
    <property type="component" value="Unassembled WGS sequence"/>
</dbReference>
<keyword evidence="1" id="KW-1133">Transmembrane helix</keyword>
<evidence type="ECO:0000256" key="2">
    <source>
        <dbReference type="SAM" id="SignalP"/>
    </source>
</evidence>
<keyword evidence="1" id="KW-0472">Membrane</keyword>
<reference evidence="3" key="1">
    <citation type="submission" date="2022-10" db="EMBL/GenBank/DDBJ databases">
        <authorList>
            <person name="Chen Y."/>
            <person name="Dougan E. K."/>
            <person name="Chan C."/>
            <person name="Rhodes N."/>
            <person name="Thang M."/>
        </authorList>
    </citation>
    <scope>NUCLEOTIDE SEQUENCE</scope>
</reference>
<comment type="caution">
    <text evidence="3">The sequence shown here is derived from an EMBL/GenBank/DDBJ whole genome shotgun (WGS) entry which is preliminary data.</text>
</comment>
<protein>
    <submittedName>
        <fullName evidence="4">DUF4460 domain-containing protein</fullName>
    </submittedName>
</protein>
<feature type="signal peptide" evidence="2">
    <location>
        <begin position="1"/>
        <end position="19"/>
    </location>
</feature>
<dbReference type="PROSITE" id="PS51257">
    <property type="entry name" value="PROKAR_LIPOPROTEIN"/>
    <property type="match status" value="1"/>
</dbReference>
<proteinExistence type="predicted"/>
<dbReference type="EMBL" id="CAMXCT030002338">
    <property type="protein sequence ID" value="CAL4784809.1"/>
    <property type="molecule type" value="Genomic_DNA"/>
</dbReference>
<evidence type="ECO:0000313" key="3">
    <source>
        <dbReference type="EMBL" id="CAI3997497.1"/>
    </source>
</evidence>
<dbReference type="EMBL" id="CAMXCT010002338">
    <property type="protein sequence ID" value="CAI3997497.1"/>
    <property type="molecule type" value="Genomic_DNA"/>
</dbReference>
<keyword evidence="2" id="KW-0732">Signal</keyword>
<accession>A0A9P1CUS5</accession>
<evidence type="ECO:0000313" key="4">
    <source>
        <dbReference type="EMBL" id="CAL4784809.1"/>
    </source>
</evidence>
<dbReference type="EMBL" id="CAMXCT020002338">
    <property type="protein sequence ID" value="CAL1150872.1"/>
    <property type="molecule type" value="Genomic_DNA"/>
</dbReference>
<feature type="chain" id="PRO_5043270840" evidence="2">
    <location>
        <begin position="20"/>
        <end position="148"/>
    </location>
</feature>